<accession>A0A0K8P9S0</accession>
<dbReference type="InterPro" id="IPR001279">
    <property type="entry name" value="Metallo-B-lactamas"/>
</dbReference>
<dbReference type="Pfam" id="PF00753">
    <property type="entry name" value="Lactamase_B"/>
    <property type="match status" value="1"/>
</dbReference>
<evidence type="ECO:0000259" key="1">
    <source>
        <dbReference type="SMART" id="SM00849"/>
    </source>
</evidence>
<dbReference type="Proteomes" id="UP000053370">
    <property type="component" value="Unassembled WGS sequence"/>
</dbReference>
<evidence type="ECO:0000313" key="2">
    <source>
        <dbReference type="EMBL" id="GAP39254.1"/>
    </source>
</evidence>
<dbReference type="AlphaFoldDB" id="A0A0K8P9S0"/>
<dbReference type="STRING" id="1678840.ATC1_11176"/>
<gene>
    <name evidence="2" type="ORF">ATC1_11176</name>
</gene>
<dbReference type="PANTHER" id="PTHR42951">
    <property type="entry name" value="METALLO-BETA-LACTAMASE DOMAIN-CONTAINING"/>
    <property type="match status" value="1"/>
</dbReference>
<protein>
    <submittedName>
        <fullName evidence="2">Glyoxylase</fullName>
    </submittedName>
</protein>
<dbReference type="RefSeq" id="WP_062277210.1">
    <property type="nucleotide sequence ID" value="NZ_DF968179.1"/>
</dbReference>
<dbReference type="Gene3D" id="3.60.15.10">
    <property type="entry name" value="Ribonuclease Z/Hydroxyacylglutathione hydrolase-like"/>
    <property type="match status" value="1"/>
</dbReference>
<keyword evidence="3" id="KW-1185">Reference proteome</keyword>
<dbReference type="OrthoDB" id="420651at2"/>
<name>A0A0K8P9S0_9CHLR</name>
<sequence length="287" mass="32601">MLYQISDHTWYLPKDDQTNRPALGYVACGRASLMIDAGNSPDHISHFYGNVRSIGLPDPEFIVLTHWHWNHIFGLSGSPAKSIAHALTNERLQIMQRWDWSDSSLNSRVAAGVENPAAAEMIKKEMPIRHSFKIKPADITFVVQCAVRIGDIDCQLIHVGGSHSDDSTIVYVPQESIVFLGDCCYEDPYRNGSIKLSEFQKTITILDHLEAKWFLPSHEALVEKEKYMEKLFQMEEIGSVVADTDDIEVGREKLKNYFNRLITVDESRISDQFVNGNRKFEVPAAFQ</sequence>
<feature type="domain" description="Metallo-beta-lactamase" evidence="1">
    <location>
        <begin position="21"/>
        <end position="218"/>
    </location>
</feature>
<reference evidence="2" key="1">
    <citation type="journal article" date="2015" name="Genome Announc.">
        <title>Draft Genome Sequence of Anaerolineae Strain TC1, a Novel Isolate from a Methanogenic Wastewater Treatment System.</title>
        <authorList>
            <person name="Matsuura N."/>
            <person name="Tourlousse D.M."/>
            <person name="Sun L."/>
            <person name="Toyonaga M."/>
            <person name="Kuroda K."/>
            <person name="Ohashi A."/>
            <person name="Cruz R."/>
            <person name="Yamaguchi T."/>
            <person name="Sekiguchi Y."/>
        </authorList>
    </citation>
    <scope>NUCLEOTIDE SEQUENCE [LARGE SCALE GENOMIC DNA]</scope>
    <source>
        <strain evidence="2">TC1</strain>
    </source>
</reference>
<dbReference type="PANTHER" id="PTHR42951:SF4">
    <property type="entry name" value="ACYL-COENZYME A THIOESTERASE MBLAC2"/>
    <property type="match status" value="1"/>
</dbReference>
<dbReference type="SUPFAM" id="SSF56281">
    <property type="entry name" value="Metallo-hydrolase/oxidoreductase"/>
    <property type="match status" value="1"/>
</dbReference>
<organism evidence="2">
    <name type="scientific">Flexilinea flocculi</name>
    <dbReference type="NCBI Taxonomy" id="1678840"/>
    <lineage>
        <taxon>Bacteria</taxon>
        <taxon>Bacillati</taxon>
        <taxon>Chloroflexota</taxon>
        <taxon>Anaerolineae</taxon>
        <taxon>Anaerolineales</taxon>
        <taxon>Anaerolineaceae</taxon>
        <taxon>Flexilinea</taxon>
    </lineage>
</organism>
<proteinExistence type="predicted"/>
<dbReference type="EMBL" id="DF968179">
    <property type="protein sequence ID" value="GAP39254.1"/>
    <property type="molecule type" value="Genomic_DNA"/>
</dbReference>
<dbReference type="InterPro" id="IPR036866">
    <property type="entry name" value="RibonucZ/Hydroxyglut_hydro"/>
</dbReference>
<dbReference type="SMART" id="SM00849">
    <property type="entry name" value="Lactamase_B"/>
    <property type="match status" value="1"/>
</dbReference>
<dbReference type="InterPro" id="IPR050855">
    <property type="entry name" value="NDM-1-like"/>
</dbReference>
<evidence type="ECO:0000313" key="3">
    <source>
        <dbReference type="Proteomes" id="UP000053370"/>
    </source>
</evidence>